<reference evidence="2" key="1">
    <citation type="submission" date="2025-08" db="UniProtKB">
        <authorList>
            <consortium name="RefSeq"/>
        </authorList>
    </citation>
    <scope>IDENTIFICATION</scope>
</reference>
<accession>A0A1S4B5J8</accession>
<feature type="compositionally biased region" description="Polar residues" evidence="1">
    <location>
        <begin position="49"/>
        <end position="61"/>
    </location>
</feature>
<sequence>MTNPSDNPGTHPPCSSSSTSPQPKKRIVKILARKTVAGSALSKKLNVQLKASQDQEPQNSDDSFKSATAGVEIGSSDTEQVTSSRNTTTEVISKLAENVRIDNVEESVKKIGGSVSGEATEGLVKLGQNKVGDSYNPKKKRTSKAKTPGTARANKKRKVAPSDTVESPPSRGRTTRSQLKQNEVVLQRTLEENKKKKVDKGKKKVGEPSKAVDVDEMDLVHQDEDVIAEVEVHTPKPRKAKTSTKKSTSMLKSVELSTLAKRTRSALKTKQVKIAEEEE</sequence>
<feature type="region of interest" description="Disordered" evidence="1">
    <location>
        <begin position="111"/>
        <end position="251"/>
    </location>
</feature>
<dbReference type="KEGG" id="nta:107804704"/>
<name>A0A1S4B5J8_TOBAC</name>
<dbReference type="AlphaFoldDB" id="A0A1S4B5J8"/>
<feature type="region of interest" description="Disordered" evidence="1">
    <location>
        <begin position="1"/>
        <end position="26"/>
    </location>
</feature>
<dbReference type="PaxDb" id="4097-A0A1S4B5J8"/>
<feature type="region of interest" description="Disordered" evidence="1">
    <location>
        <begin position="48"/>
        <end position="87"/>
    </location>
</feature>
<proteinExistence type="predicted"/>
<feature type="compositionally biased region" description="Basic residues" evidence="1">
    <location>
        <begin position="235"/>
        <end position="244"/>
    </location>
</feature>
<protein>
    <submittedName>
        <fullName evidence="2">Uncharacterized protein</fullName>
    </submittedName>
</protein>
<gene>
    <name evidence="2" type="primary">LOC107804704</name>
</gene>
<evidence type="ECO:0000256" key="1">
    <source>
        <dbReference type="SAM" id="MobiDB-lite"/>
    </source>
</evidence>
<feature type="compositionally biased region" description="Basic and acidic residues" evidence="1">
    <location>
        <begin position="204"/>
        <end position="234"/>
    </location>
</feature>
<dbReference type="RefSeq" id="XP_016484122.1">
    <property type="nucleotide sequence ID" value="XM_016628636.1"/>
</dbReference>
<evidence type="ECO:0000313" key="2">
    <source>
        <dbReference type="RefSeq" id="XP_016484122.1"/>
    </source>
</evidence>
<feature type="compositionally biased region" description="Low complexity" evidence="1">
    <location>
        <begin position="8"/>
        <end position="22"/>
    </location>
</feature>
<organism evidence="2">
    <name type="scientific">Nicotiana tabacum</name>
    <name type="common">Common tobacco</name>
    <dbReference type="NCBI Taxonomy" id="4097"/>
    <lineage>
        <taxon>Eukaryota</taxon>
        <taxon>Viridiplantae</taxon>
        <taxon>Streptophyta</taxon>
        <taxon>Embryophyta</taxon>
        <taxon>Tracheophyta</taxon>
        <taxon>Spermatophyta</taxon>
        <taxon>Magnoliopsida</taxon>
        <taxon>eudicotyledons</taxon>
        <taxon>Gunneridae</taxon>
        <taxon>Pentapetalae</taxon>
        <taxon>asterids</taxon>
        <taxon>lamiids</taxon>
        <taxon>Solanales</taxon>
        <taxon>Solanaceae</taxon>
        <taxon>Nicotianoideae</taxon>
        <taxon>Nicotianeae</taxon>
        <taxon>Nicotiana</taxon>
    </lineage>
</organism>
<feature type="compositionally biased region" description="Polar residues" evidence="1">
    <location>
        <begin position="75"/>
        <end position="87"/>
    </location>
</feature>